<dbReference type="AlphaFoldDB" id="A0A0J6WQK2"/>
<comment type="caution">
    <text evidence="2">The sequence shown here is derived from an EMBL/GenBank/DDBJ whole genome shotgun (WGS) entry which is preliminary data.</text>
</comment>
<evidence type="ECO:0000313" key="2">
    <source>
        <dbReference type="EMBL" id="KMO84408.1"/>
    </source>
</evidence>
<accession>A0A0J6WQK2</accession>
<reference evidence="2 3" key="1">
    <citation type="journal article" date="2015" name="Genome Biol. Evol.">
        <title>Characterization of Three Mycobacterium spp. with Potential Use in Bioremediation by Genome Sequencing and Comparative Genomics.</title>
        <authorList>
            <person name="Das S."/>
            <person name="Pettersson B.M."/>
            <person name="Behra P.R."/>
            <person name="Ramesh M."/>
            <person name="Dasgupta S."/>
            <person name="Bhattacharya A."/>
            <person name="Kirsebom L.A."/>
        </authorList>
    </citation>
    <scope>NUCLEOTIDE SEQUENCE [LARGE SCALE GENOMIC DNA]</scope>
    <source>
        <strain evidence="2 3">DSM 44219</strain>
    </source>
</reference>
<dbReference type="PANTHER" id="PTHR30336:SF4">
    <property type="entry name" value="ENVELOPE BIOGENESIS FACTOR ELYC"/>
    <property type="match status" value="1"/>
</dbReference>
<evidence type="ECO:0000313" key="3">
    <source>
        <dbReference type="Proteomes" id="UP000036176"/>
    </source>
</evidence>
<protein>
    <recommendedName>
        <fullName evidence="1">DUF218 domain-containing protein</fullName>
    </recommendedName>
</protein>
<dbReference type="CDD" id="cd06259">
    <property type="entry name" value="YdcF-like"/>
    <property type="match status" value="1"/>
</dbReference>
<dbReference type="GO" id="GO:0000270">
    <property type="term" value="P:peptidoglycan metabolic process"/>
    <property type="evidence" value="ECO:0007669"/>
    <property type="project" value="TreeGrafter"/>
</dbReference>
<organism evidence="2 3">
    <name type="scientific">Mycolicibacterium chubuense</name>
    <name type="common">Mycobacterium chubuense</name>
    <dbReference type="NCBI Taxonomy" id="1800"/>
    <lineage>
        <taxon>Bacteria</taxon>
        <taxon>Bacillati</taxon>
        <taxon>Actinomycetota</taxon>
        <taxon>Actinomycetes</taxon>
        <taxon>Mycobacteriales</taxon>
        <taxon>Mycobacteriaceae</taxon>
        <taxon>Mycolicibacterium</taxon>
    </lineage>
</organism>
<gene>
    <name evidence="2" type="ORF">MCHUDSM44219_00700</name>
</gene>
<dbReference type="GO" id="GO:0043164">
    <property type="term" value="P:Gram-negative-bacterium-type cell wall biogenesis"/>
    <property type="evidence" value="ECO:0007669"/>
    <property type="project" value="TreeGrafter"/>
</dbReference>
<dbReference type="PATRIC" id="fig|1800.3.peg.702"/>
<dbReference type="OrthoDB" id="4772924at2"/>
<proteinExistence type="predicted"/>
<sequence>MGDRRRSGVRAGPLPAAVIALVFILFLNGATGTFFFAHAQPDPLRKVDAIVVLGGEHDGREAYGLKLAEQGYAPTVLISDAYGPRDVVMEEVCKPRADVEVICKRSKLQTTRGEALMTRALAEQRGWRSIIVISWRYHMPRARWIFNACFASPSRSIVMRDVPRSYPFSVARWQYTFLYQYAAWVKAEVQGSCDGIS</sequence>
<dbReference type="Proteomes" id="UP000036176">
    <property type="component" value="Unassembled WGS sequence"/>
</dbReference>
<dbReference type="Pfam" id="PF02698">
    <property type="entry name" value="DUF218"/>
    <property type="match status" value="1"/>
</dbReference>
<dbReference type="RefSeq" id="WP_048416847.1">
    <property type="nucleotide sequence ID" value="NZ_JYNX01000016.1"/>
</dbReference>
<dbReference type="InterPro" id="IPR003848">
    <property type="entry name" value="DUF218"/>
</dbReference>
<keyword evidence="3" id="KW-1185">Reference proteome</keyword>
<dbReference type="PANTHER" id="PTHR30336">
    <property type="entry name" value="INNER MEMBRANE PROTEIN, PROBABLE PERMEASE"/>
    <property type="match status" value="1"/>
</dbReference>
<dbReference type="InterPro" id="IPR051599">
    <property type="entry name" value="Cell_Envelope_Assoc"/>
</dbReference>
<evidence type="ECO:0000259" key="1">
    <source>
        <dbReference type="Pfam" id="PF02698"/>
    </source>
</evidence>
<name>A0A0J6WQK2_MYCCU</name>
<dbReference type="EMBL" id="JYNX01000016">
    <property type="protein sequence ID" value="KMO84408.1"/>
    <property type="molecule type" value="Genomic_DNA"/>
</dbReference>
<feature type="domain" description="DUF218" evidence="1">
    <location>
        <begin position="48"/>
        <end position="149"/>
    </location>
</feature>
<dbReference type="GO" id="GO:0005886">
    <property type="term" value="C:plasma membrane"/>
    <property type="evidence" value="ECO:0007669"/>
    <property type="project" value="TreeGrafter"/>
</dbReference>